<accession>A0ABP0Q995</accession>
<sequence>MAERTCLTIPAGQRLTHSLPCKWEEGDGSTHLATLGSLDWNAVALGEKTIDLEVSLLVKASDPSDPPSVHTIKAKSSGRSFAGRFVPKEEEALLALAEGSTSGSTLELDSIVFEFDNSYSWWTEKEVELITLRTALTENRPPPLPEKAPHSLPPRAKTKEDALEAKEMPPDLRKVEDQACDERSGAFRFIRHLEGMLETAEAQCPKEALRLAGADALWAELLQLRQSCQEALKLQVAPGQVLEKVPAIQDPAVVQVEKEVPEAASQELAEAHGLEEEAKELCVRRPGLGYRAYHALLKEELGNVSLKKVQAALQCLREASAPSLASAAGPPEEKWPPAECGLHLVELPGRGKGYLAMRRFRRGEVLFQDVAFCSALVGEGDMEELATQCEGRPLEEVMDLTYGAETPELHGILQNNVFHCTREVDCCALFLRVARLNHCCRPNAFVDCARSSATVRCLTDIEEQQEILISYVPVSDPRPLRHEKLAGKGFVCDCLRCQEEAAEATLSPCANTDSALKEIEEINDFMRSPAAAQSDTRQLLAKLCAVDQRRRAENVEGGCAVVTLLNNLSNLHFFCAQNLTGTARAEALEAFYDCKKEQMLRYEALHGGAAQRDISYLLALQRLLSLEPGPPQELRSAWLQQLQRASLLQYGELSSWMSPTFASASGASCVGDTGRTRAEDPKPGGVEFGYVREEWRDCNTDIALQAPGSRTNPPTGAALERLPRRLRAPEICYDEESPVFIACLWARLKGFDIQEVERSLCQARADRAEDRSRLLQQITLEDGRREEAQTGGGRCPKIRVQSQLAWADLFNANRSCQSLPGLSHLDPVSTAAGPPGDHVAEAFRFAPSFGIGTCSSTNGGAPGEHVKAETSSFLWIVNMAKDEQLQPDSERVRAFVHKAGALIRPAREVPPRAELPEDESSQIDMGGLIPAWATSYLSSVVAGKVGLELDRRLEARPVDRSWVSETLVEDWSDVMSDDCGLPEVEDVPSLAEISEFLMPGWTDHWDDTELVEEEFDKELSQGSMRGGPGFVSARIGPDDKRVDHACVLFSDPA</sequence>
<dbReference type="Pfam" id="PF00856">
    <property type="entry name" value="SET"/>
    <property type="match status" value="1"/>
</dbReference>
<dbReference type="Proteomes" id="UP001642484">
    <property type="component" value="Unassembled WGS sequence"/>
</dbReference>
<evidence type="ECO:0000259" key="2">
    <source>
        <dbReference type="PROSITE" id="PS50280"/>
    </source>
</evidence>
<organism evidence="3 4">
    <name type="scientific">Durusdinium trenchii</name>
    <dbReference type="NCBI Taxonomy" id="1381693"/>
    <lineage>
        <taxon>Eukaryota</taxon>
        <taxon>Sar</taxon>
        <taxon>Alveolata</taxon>
        <taxon>Dinophyceae</taxon>
        <taxon>Suessiales</taxon>
        <taxon>Symbiodiniaceae</taxon>
        <taxon>Durusdinium</taxon>
    </lineage>
</organism>
<dbReference type="CDD" id="cd20071">
    <property type="entry name" value="SET_SMYD"/>
    <property type="match status" value="1"/>
</dbReference>
<evidence type="ECO:0000313" key="3">
    <source>
        <dbReference type="EMBL" id="CAK9083721.1"/>
    </source>
</evidence>
<dbReference type="PANTHER" id="PTHR47332:SF4">
    <property type="entry name" value="SET DOMAIN-CONTAINING PROTEIN 5"/>
    <property type="match status" value="1"/>
</dbReference>
<protein>
    <recommendedName>
        <fullName evidence="2">SET domain-containing protein</fullName>
    </recommendedName>
</protein>
<dbReference type="InterPro" id="IPR046341">
    <property type="entry name" value="SET_dom_sf"/>
</dbReference>
<dbReference type="SUPFAM" id="SSF82199">
    <property type="entry name" value="SET domain"/>
    <property type="match status" value="1"/>
</dbReference>
<proteinExistence type="predicted"/>
<comment type="caution">
    <text evidence="3">The sequence shown here is derived from an EMBL/GenBank/DDBJ whole genome shotgun (WGS) entry which is preliminary data.</text>
</comment>
<feature type="domain" description="SET" evidence="2">
    <location>
        <begin position="340"/>
        <end position="472"/>
    </location>
</feature>
<gene>
    <name evidence="3" type="ORF">CCMP2556_LOCUS40786</name>
</gene>
<dbReference type="InterPro" id="IPR001214">
    <property type="entry name" value="SET_dom"/>
</dbReference>
<dbReference type="Gene3D" id="2.170.270.10">
    <property type="entry name" value="SET domain"/>
    <property type="match status" value="1"/>
</dbReference>
<dbReference type="EMBL" id="CAXAMN010024095">
    <property type="protein sequence ID" value="CAK9083721.1"/>
    <property type="molecule type" value="Genomic_DNA"/>
</dbReference>
<dbReference type="PROSITE" id="PS50280">
    <property type="entry name" value="SET"/>
    <property type="match status" value="1"/>
</dbReference>
<evidence type="ECO:0000313" key="4">
    <source>
        <dbReference type="Proteomes" id="UP001642484"/>
    </source>
</evidence>
<dbReference type="InterPro" id="IPR053185">
    <property type="entry name" value="SET_domain_protein"/>
</dbReference>
<reference evidence="3 4" key="1">
    <citation type="submission" date="2024-02" db="EMBL/GenBank/DDBJ databases">
        <authorList>
            <person name="Chen Y."/>
            <person name="Shah S."/>
            <person name="Dougan E. K."/>
            <person name="Thang M."/>
            <person name="Chan C."/>
        </authorList>
    </citation>
    <scope>NUCLEOTIDE SEQUENCE [LARGE SCALE GENOMIC DNA]</scope>
</reference>
<evidence type="ECO:0000256" key="1">
    <source>
        <dbReference type="SAM" id="MobiDB-lite"/>
    </source>
</evidence>
<dbReference type="PANTHER" id="PTHR47332">
    <property type="entry name" value="SET DOMAIN-CONTAINING PROTEIN 5"/>
    <property type="match status" value="1"/>
</dbReference>
<name>A0ABP0Q995_9DINO</name>
<keyword evidence="4" id="KW-1185">Reference proteome</keyword>
<feature type="region of interest" description="Disordered" evidence="1">
    <location>
        <begin position="138"/>
        <end position="163"/>
    </location>
</feature>